<proteinExistence type="predicted"/>
<gene>
    <name evidence="3" type="ORF">AABD74_03135</name>
</gene>
<dbReference type="RefSeq" id="WP_232681817.1">
    <property type="nucleotide sequence ID" value="NZ_CP150845.1"/>
</dbReference>
<feature type="region of interest" description="Disordered" evidence="1">
    <location>
        <begin position="24"/>
        <end position="47"/>
    </location>
</feature>
<sequence length="80" mass="8562">MKIIRIIFLAFFLIVSNASVILASTPPPPSTAKSAATTADEDDIPPPGLPINEHIPYLLAGGFILGMTIIYRNKIKKASV</sequence>
<feature type="transmembrane region" description="Helical" evidence="2">
    <location>
        <begin position="54"/>
        <end position="71"/>
    </location>
</feature>
<keyword evidence="2" id="KW-1133">Transmembrane helix</keyword>
<evidence type="ECO:0000256" key="1">
    <source>
        <dbReference type="SAM" id="MobiDB-lite"/>
    </source>
</evidence>
<dbReference type="EMBL" id="CP150845">
    <property type="protein sequence ID" value="WYZ20459.1"/>
    <property type="molecule type" value="Genomic_DNA"/>
</dbReference>
<evidence type="ECO:0000313" key="4">
    <source>
        <dbReference type="Proteomes" id="UP001623852"/>
    </source>
</evidence>
<reference evidence="3 4" key="1">
    <citation type="submission" date="2024-03" db="EMBL/GenBank/DDBJ databases">
        <title>Flavobacterium soyae.</title>
        <authorList>
            <person name="Zheng W."/>
        </authorList>
    </citation>
    <scope>NUCLEOTIDE SEQUENCE [LARGE SCALE GENOMIC DNA]</scope>
    <source>
        <strain evidence="3 4">55</strain>
    </source>
</reference>
<organism evidence="3 4">
    <name type="scientific">Flavobacterium soyae</name>
    <dbReference type="NCBI Taxonomy" id="2903098"/>
    <lineage>
        <taxon>Bacteria</taxon>
        <taxon>Pseudomonadati</taxon>
        <taxon>Bacteroidota</taxon>
        <taxon>Flavobacteriia</taxon>
        <taxon>Flavobacteriales</taxon>
        <taxon>Flavobacteriaceae</taxon>
        <taxon>Flavobacterium</taxon>
    </lineage>
</organism>
<protein>
    <recommendedName>
        <fullName evidence="5">PEP-CTERM protein-sorting domain-containing protein</fullName>
    </recommendedName>
</protein>
<evidence type="ECO:0008006" key="5">
    <source>
        <dbReference type="Google" id="ProtNLM"/>
    </source>
</evidence>
<name>A0ABZ2UJM8_9FLAO</name>
<accession>A0ABZ2UJM8</accession>
<evidence type="ECO:0000313" key="3">
    <source>
        <dbReference type="EMBL" id="WYZ20459.1"/>
    </source>
</evidence>
<keyword evidence="4" id="KW-1185">Reference proteome</keyword>
<dbReference type="Proteomes" id="UP001623852">
    <property type="component" value="Chromosome"/>
</dbReference>
<keyword evidence="2" id="KW-0812">Transmembrane</keyword>
<keyword evidence="2" id="KW-0472">Membrane</keyword>
<evidence type="ECO:0000256" key="2">
    <source>
        <dbReference type="SAM" id="Phobius"/>
    </source>
</evidence>